<dbReference type="SMART" id="SM00702">
    <property type="entry name" value="P4Hc"/>
    <property type="match status" value="1"/>
</dbReference>
<dbReference type="InterPro" id="IPR005123">
    <property type="entry name" value="Oxoglu/Fe-dep_dioxygenase_dom"/>
</dbReference>
<dbReference type="EMBL" id="HBIB01033785">
    <property type="protein sequence ID" value="CAE0259673.1"/>
    <property type="molecule type" value="Transcribed_RNA"/>
</dbReference>
<dbReference type="GO" id="GO:0031418">
    <property type="term" value="F:L-ascorbic acid binding"/>
    <property type="evidence" value="ECO:0007669"/>
    <property type="project" value="InterPro"/>
</dbReference>
<evidence type="ECO:0000256" key="5">
    <source>
        <dbReference type="ARBA" id="ARBA00023004"/>
    </source>
</evidence>
<proteinExistence type="predicted"/>
<evidence type="ECO:0000256" key="1">
    <source>
        <dbReference type="ARBA" id="ARBA00001961"/>
    </source>
</evidence>
<feature type="transmembrane region" description="Helical" evidence="7">
    <location>
        <begin position="48"/>
        <end position="74"/>
    </location>
</feature>
<dbReference type="GO" id="GO:0005506">
    <property type="term" value="F:iron ion binding"/>
    <property type="evidence" value="ECO:0007669"/>
    <property type="project" value="InterPro"/>
</dbReference>
<dbReference type="InterPro" id="IPR006620">
    <property type="entry name" value="Pro_4_hyd_alph"/>
</dbReference>
<evidence type="ECO:0000256" key="6">
    <source>
        <dbReference type="SAM" id="MobiDB-lite"/>
    </source>
</evidence>
<keyword evidence="7" id="KW-0812">Transmembrane</keyword>
<name>A0A7S3G954_9EUKA</name>
<reference evidence="9" key="1">
    <citation type="submission" date="2021-01" db="EMBL/GenBank/DDBJ databases">
        <authorList>
            <person name="Corre E."/>
            <person name="Pelletier E."/>
            <person name="Niang G."/>
            <person name="Scheremetjew M."/>
            <person name="Finn R."/>
            <person name="Kale V."/>
            <person name="Holt S."/>
            <person name="Cochrane G."/>
            <person name="Meng A."/>
            <person name="Brown T."/>
            <person name="Cohen L."/>
        </authorList>
    </citation>
    <scope>NUCLEOTIDE SEQUENCE</scope>
    <source>
        <strain evidence="9">NIES-2562</strain>
    </source>
</reference>
<keyword evidence="2" id="KW-0479">Metal-binding</keyword>
<keyword evidence="3" id="KW-0223">Dioxygenase</keyword>
<dbReference type="InterPro" id="IPR039210">
    <property type="entry name" value="OGFOD3"/>
</dbReference>
<dbReference type="GO" id="GO:0016705">
    <property type="term" value="F:oxidoreductase activity, acting on paired donors, with incorporation or reduction of molecular oxygen"/>
    <property type="evidence" value="ECO:0007669"/>
    <property type="project" value="InterPro"/>
</dbReference>
<feature type="compositionally biased region" description="Basic and acidic residues" evidence="6">
    <location>
        <begin position="1"/>
        <end position="23"/>
    </location>
</feature>
<evidence type="ECO:0000256" key="2">
    <source>
        <dbReference type="ARBA" id="ARBA00022723"/>
    </source>
</evidence>
<feature type="domain" description="Fe2OG dioxygenase" evidence="8">
    <location>
        <begin position="226"/>
        <end position="327"/>
    </location>
</feature>
<dbReference type="InterPro" id="IPR044862">
    <property type="entry name" value="Pro_4_hyd_alph_FE2OG_OXY"/>
</dbReference>
<comment type="cofactor">
    <cofactor evidence="1">
        <name>L-ascorbate</name>
        <dbReference type="ChEBI" id="CHEBI:38290"/>
    </cofactor>
</comment>
<dbReference type="PANTHER" id="PTHR14650">
    <property type="entry name" value="PROLYL HYDROXYLASE-RELATED"/>
    <property type="match status" value="1"/>
</dbReference>
<protein>
    <recommendedName>
        <fullName evidence="8">Fe2OG dioxygenase domain-containing protein</fullName>
    </recommendedName>
</protein>
<accession>A0A7S3G954</accession>
<evidence type="ECO:0000313" key="9">
    <source>
        <dbReference type="EMBL" id="CAE0259673.1"/>
    </source>
</evidence>
<evidence type="ECO:0000256" key="4">
    <source>
        <dbReference type="ARBA" id="ARBA00023002"/>
    </source>
</evidence>
<dbReference type="GO" id="GO:0051213">
    <property type="term" value="F:dioxygenase activity"/>
    <property type="evidence" value="ECO:0007669"/>
    <property type="project" value="UniProtKB-KW"/>
</dbReference>
<feature type="region of interest" description="Disordered" evidence="6">
    <location>
        <begin position="1"/>
        <end position="41"/>
    </location>
</feature>
<dbReference type="AlphaFoldDB" id="A0A7S3G954"/>
<keyword evidence="5" id="KW-0408">Iron</keyword>
<dbReference type="Gene3D" id="2.60.120.620">
    <property type="entry name" value="q2cbj1_9rhob like domain"/>
    <property type="match status" value="1"/>
</dbReference>
<evidence type="ECO:0000259" key="8">
    <source>
        <dbReference type="PROSITE" id="PS51471"/>
    </source>
</evidence>
<dbReference type="Pfam" id="PF13640">
    <property type="entry name" value="2OG-FeII_Oxy_3"/>
    <property type="match status" value="1"/>
</dbReference>
<dbReference type="PROSITE" id="PS51471">
    <property type="entry name" value="FE2OG_OXY"/>
    <property type="match status" value="1"/>
</dbReference>
<dbReference type="PANTHER" id="PTHR14650:SF1">
    <property type="entry name" value="2-OXOGLUTARATE AND IRON-DEPENDENT OXYGENASE DOMAIN-CONTAINING PROTEIN 3"/>
    <property type="match status" value="1"/>
</dbReference>
<keyword evidence="4" id="KW-0560">Oxidoreductase</keyword>
<evidence type="ECO:0000256" key="3">
    <source>
        <dbReference type="ARBA" id="ARBA00022964"/>
    </source>
</evidence>
<gene>
    <name evidence="9" type="ORF">PBIL07802_LOCUS21944</name>
</gene>
<sequence>MGVRKRGEGTRKEEGGNERERSKKGGVSTSTLTDANNKRDGEGGKNSILLLSVVSALLAAALAGVCFYAATLLLSSPSPPLTQRGRGREGNFTRTACSESSVHTYEREREEGDITLCTPHRCGRTYVNDFLSEEEVDFLVEDIYKKALSKVGSKGGSGPVTLVEITRGAVSKEKVFTSLYRTKGGVNEKFRHVFGQSAYTKFEAISNKTRAYVCDVFGIHPCHIYLSSPVFISNMVHSPALTMNDEYWHEHVDIDQYQNFVYTGLVYLRDFGKDFDGGRFIFDNDGHAIEPKRGSFLAFTSGREHPHHVEKVTRGERMALTISFTCSKKLDKTTALFHFE</sequence>
<organism evidence="9">
    <name type="scientific">Palpitomonas bilix</name>
    <dbReference type="NCBI Taxonomy" id="652834"/>
    <lineage>
        <taxon>Eukaryota</taxon>
        <taxon>Eukaryota incertae sedis</taxon>
    </lineage>
</organism>
<dbReference type="GO" id="GO:0016020">
    <property type="term" value="C:membrane"/>
    <property type="evidence" value="ECO:0007669"/>
    <property type="project" value="TreeGrafter"/>
</dbReference>
<evidence type="ECO:0000256" key="7">
    <source>
        <dbReference type="SAM" id="Phobius"/>
    </source>
</evidence>
<keyword evidence="7" id="KW-0472">Membrane</keyword>
<keyword evidence="7" id="KW-1133">Transmembrane helix</keyword>